<reference evidence="1" key="1">
    <citation type="submission" date="2020-05" db="EMBL/GenBank/DDBJ databases">
        <title>WGS assembly of Panicum virgatum.</title>
        <authorList>
            <person name="Lovell J.T."/>
            <person name="Jenkins J."/>
            <person name="Shu S."/>
            <person name="Juenger T.E."/>
            <person name="Schmutz J."/>
        </authorList>
    </citation>
    <scope>NUCLEOTIDE SEQUENCE</scope>
    <source>
        <strain evidence="1">AP13</strain>
    </source>
</reference>
<evidence type="ECO:0000313" key="2">
    <source>
        <dbReference type="Proteomes" id="UP000823388"/>
    </source>
</evidence>
<dbReference type="EMBL" id="CM029047">
    <property type="protein sequence ID" value="KAG2582669.1"/>
    <property type="molecule type" value="Genomic_DNA"/>
</dbReference>
<dbReference type="Proteomes" id="UP000823388">
    <property type="component" value="Chromosome 6K"/>
</dbReference>
<keyword evidence="2" id="KW-1185">Reference proteome</keyword>
<evidence type="ECO:0000313" key="1">
    <source>
        <dbReference type="EMBL" id="KAG2582669.1"/>
    </source>
</evidence>
<protein>
    <submittedName>
        <fullName evidence="1">Uncharacterized protein</fullName>
    </submittedName>
</protein>
<dbReference type="PANTHER" id="PTHR33157:SF14">
    <property type="entry name" value="AUTONOMOUS TRANSPOSABLE ELEMENT EN-1 MOSAIC PROTEIN"/>
    <property type="match status" value="1"/>
</dbReference>
<name>A0A8T0RCX9_PANVG</name>
<comment type="caution">
    <text evidence="1">The sequence shown here is derived from an EMBL/GenBank/DDBJ whole genome shotgun (WGS) entry which is preliminary data.</text>
</comment>
<gene>
    <name evidence="1" type="ORF">PVAP13_6KG191718</name>
</gene>
<proteinExistence type="predicted"/>
<accession>A0A8T0RCX9</accession>
<organism evidence="1 2">
    <name type="scientific">Panicum virgatum</name>
    <name type="common">Blackwell switchgrass</name>
    <dbReference type="NCBI Taxonomy" id="38727"/>
    <lineage>
        <taxon>Eukaryota</taxon>
        <taxon>Viridiplantae</taxon>
        <taxon>Streptophyta</taxon>
        <taxon>Embryophyta</taxon>
        <taxon>Tracheophyta</taxon>
        <taxon>Spermatophyta</taxon>
        <taxon>Magnoliopsida</taxon>
        <taxon>Liliopsida</taxon>
        <taxon>Poales</taxon>
        <taxon>Poaceae</taxon>
        <taxon>PACMAD clade</taxon>
        <taxon>Panicoideae</taxon>
        <taxon>Panicodae</taxon>
        <taxon>Paniceae</taxon>
        <taxon>Panicinae</taxon>
        <taxon>Panicum</taxon>
        <taxon>Panicum sect. Hiantes</taxon>
    </lineage>
</organism>
<sequence length="116" mass="12689">MVLTLLYIQSVQLGHEPTVVEVYEAGHKGKDPTNPDVLCRQTASERLGAYRDEMIRRHGPDCDWRHVPIDAQAVHASGGGKAHGRFSLFDGMINTQEVRASQRLASSSQSCGGSSR</sequence>
<dbReference type="GO" id="GO:0032196">
    <property type="term" value="P:transposition"/>
    <property type="evidence" value="ECO:0007669"/>
    <property type="project" value="InterPro"/>
</dbReference>
<dbReference type="PANTHER" id="PTHR33157">
    <property type="entry name" value="AUTONOMOUS TRANSPOSABLE ELEMENT EN-1 MOSAIC PROTEIN-RELATED"/>
    <property type="match status" value="1"/>
</dbReference>
<dbReference type="AlphaFoldDB" id="A0A8T0RCX9"/>
<dbReference type="InterPro" id="IPR039266">
    <property type="entry name" value="EN-1/SPM"/>
</dbReference>